<dbReference type="InterPro" id="IPR002078">
    <property type="entry name" value="Sigma_54_int"/>
</dbReference>
<accession>A0A1C2FXC8</accession>
<comment type="caution">
    <text evidence="1">The sequence shown here is derived from an EMBL/GenBank/DDBJ whole genome shotgun (WGS) entry which is preliminary data.</text>
</comment>
<dbReference type="Proteomes" id="UP000253250">
    <property type="component" value="Unassembled WGS sequence"/>
</dbReference>
<dbReference type="PROSITE" id="PS50045">
    <property type="entry name" value="SIGMA54_INTERACT_4"/>
    <property type="match status" value="1"/>
</dbReference>
<dbReference type="EMBL" id="PSYR01000002">
    <property type="protein sequence ID" value="RCN56318.1"/>
    <property type="molecule type" value="Genomic_DNA"/>
</dbReference>
<reference evidence="1 2" key="1">
    <citation type="submission" date="2018-02" db="EMBL/GenBank/DDBJ databases">
        <title>Insights into the biology of acidophilic members of the Acidiferrobacteraceae family derived from comparative genomic analyses.</title>
        <authorList>
            <person name="Issotta F."/>
            <person name="Thyssen C."/>
            <person name="Mena C."/>
            <person name="Moya A."/>
            <person name="Bellenberg S."/>
            <person name="Sproer C."/>
            <person name="Covarrubias P.C."/>
            <person name="Sand W."/>
            <person name="Quatrini R."/>
            <person name="Vera M."/>
        </authorList>
    </citation>
    <scope>NUCLEOTIDE SEQUENCE [LARGE SCALE GENOMIC DNA]</scope>
    <source>
        <strain evidence="2">m-1</strain>
    </source>
</reference>
<evidence type="ECO:0000313" key="1">
    <source>
        <dbReference type="EMBL" id="RCN56318.1"/>
    </source>
</evidence>
<name>A0A1C2FXC8_9GAMM</name>
<gene>
    <name evidence="1" type="ORF">C4900_10790</name>
</gene>
<proteinExistence type="predicted"/>
<dbReference type="STRING" id="163359.A9R16_05090"/>
<protein>
    <submittedName>
        <fullName evidence="1">Uncharacterized protein</fullName>
    </submittedName>
</protein>
<dbReference type="AlphaFoldDB" id="A0A1C2FXC8"/>
<keyword evidence="2" id="KW-1185">Reference proteome</keyword>
<evidence type="ECO:0000313" key="2">
    <source>
        <dbReference type="Proteomes" id="UP000253250"/>
    </source>
</evidence>
<sequence length="90" mass="9905">MAPEVDAGRFRGDLCCRINTLTIRLPCLRERSDFDRPAAACIGRGAPGRGIILSDTLMRAFRATTGPGTSVGWLARRAQHAFFWILREGS</sequence>
<dbReference type="GO" id="GO:0005524">
    <property type="term" value="F:ATP binding"/>
    <property type="evidence" value="ECO:0007669"/>
    <property type="project" value="InterPro"/>
</dbReference>
<dbReference type="GO" id="GO:0006355">
    <property type="term" value="P:regulation of DNA-templated transcription"/>
    <property type="evidence" value="ECO:0007669"/>
    <property type="project" value="InterPro"/>
</dbReference>
<organism evidence="1 2">
    <name type="scientific">Acidiferrobacter thiooxydans</name>
    <dbReference type="NCBI Taxonomy" id="163359"/>
    <lineage>
        <taxon>Bacteria</taxon>
        <taxon>Pseudomonadati</taxon>
        <taxon>Pseudomonadota</taxon>
        <taxon>Gammaproteobacteria</taxon>
        <taxon>Acidiferrobacterales</taxon>
        <taxon>Acidiferrobacteraceae</taxon>
        <taxon>Acidiferrobacter</taxon>
    </lineage>
</organism>